<reference evidence="1 2" key="1">
    <citation type="submission" date="2020-04" db="EMBL/GenBank/DDBJ databases">
        <title>Description of novel Gluconacetobacter.</title>
        <authorList>
            <person name="Sombolestani A."/>
        </authorList>
    </citation>
    <scope>NUCLEOTIDE SEQUENCE [LARGE SCALE GENOMIC DNA]</scope>
    <source>
        <strain evidence="1 2">LMG 21312</strain>
    </source>
</reference>
<evidence type="ECO:0000313" key="1">
    <source>
        <dbReference type="EMBL" id="MBB2176586.1"/>
    </source>
</evidence>
<dbReference type="Proteomes" id="UP000561066">
    <property type="component" value="Unassembled WGS sequence"/>
</dbReference>
<dbReference type="RefSeq" id="WP_182943939.1">
    <property type="nucleotide sequence ID" value="NZ_JABEQH010000015.1"/>
</dbReference>
<organism evidence="1 2">
    <name type="scientific">Gluconacetobacter johannae</name>
    <dbReference type="NCBI Taxonomy" id="112140"/>
    <lineage>
        <taxon>Bacteria</taxon>
        <taxon>Pseudomonadati</taxon>
        <taxon>Pseudomonadota</taxon>
        <taxon>Alphaproteobacteria</taxon>
        <taxon>Acetobacterales</taxon>
        <taxon>Acetobacteraceae</taxon>
        <taxon>Gluconacetobacter</taxon>
    </lineage>
</organism>
<comment type="caution">
    <text evidence="1">The sequence shown here is derived from an EMBL/GenBank/DDBJ whole genome shotgun (WGS) entry which is preliminary data.</text>
</comment>
<keyword evidence="2" id="KW-1185">Reference proteome</keyword>
<name>A0A7W4J8L2_9PROT</name>
<accession>A0A7W4J8L2</accession>
<sequence>MIRIDVHHLLTSLTYLAGSHKHLVMMRRQLIENGGMGQMEIQRFVEMRECGRRLAAIADGLDMPAGRASAGRLLQNLDKVAPFCIALTPDRLSLVADEMAILTSAFQDEMEARLLFAFPASSARYFSTDPLFGELVEDAFPDVAYDIAEAGKCRGLGRWTATVMHLMRVLESGLAALAKHLDVPSGENWNSVLGAIEGKLREVRRRVDGRDEEQWAAEAGVHLRFIKNAWRNHAMHPLERYDEERAAQIFENTRSFMQHLAGKLAMSSAEPFPGAGLAK</sequence>
<evidence type="ECO:0000313" key="2">
    <source>
        <dbReference type="Proteomes" id="UP000561066"/>
    </source>
</evidence>
<dbReference type="EMBL" id="JABEQH010000015">
    <property type="protein sequence ID" value="MBB2176586.1"/>
    <property type="molecule type" value="Genomic_DNA"/>
</dbReference>
<proteinExistence type="predicted"/>
<protein>
    <submittedName>
        <fullName evidence="1">Uncharacterized protein</fullName>
    </submittedName>
</protein>
<dbReference type="AlphaFoldDB" id="A0A7W4J8L2"/>
<gene>
    <name evidence="1" type="ORF">HLH21_11710</name>
</gene>